<comment type="caution">
    <text evidence="2">The sequence shown here is derived from an EMBL/GenBank/DDBJ whole genome shotgun (WGS) entry which is preliminary data.</text>
</comment>
<dbReference type="RefSeq" id="WP_063182234.1">
    <property type="nucleotide sequence ID" value="NZ_LQNT01000011.1"/>
</dbReference>
<name>A0A163EUD0_9BACL</name>
<protein>
    <recommendedName>
        <fullName evidence="4">DUF5412 domain-containing protein</fullName>
    </recommendedName>
</protein>
<accession>A0A163EUD0</accession>
<evidence type="ECO:0008006" key="4">
    <source>
        <dbReference type="Google" id="ProtNLM"/>
    </source>
</evidence>
<keyword evidence="1" id="KW-1133">Transmembrane helix</keyword>
<keyword evidence="1" id="KW-0812">Transmembrane</keyword>
<dbReference type="AlphaFoldDB" id="A0A163EUD0"/>
<gene>
    <name evidence="2" type="ORF">AV656_11545</name>
</gene>
<evidence type="ECO:0000313" key="3">
    <source>
        <dbReference type="Proteomes" id="UP000076490"/>
    </source>
</evidence>
<sequence>MRSESLRGNELNKVLKIVGGIVLLFVGMAAYGVYWLFFDMDRLPSGKYLTEETSPDGTYTLKAYITNDGATTPYAIRGELVFNEKENKTKTIYWDGREETASIVWTDSDTVVINGHSLNVPHDRFDYRNQ</sequence>
<feature type="transmembrane region" description="Helical" evidence="1">
    <location>
        <begin position="14"/>
        <end position="37"/>
    </location>
</feature>
<reference evidence="2 3" key="1">
    <citation type="submission" date="2016-01" db="EMBL/GenBank/DDBJ databases">
        <title>Whole genome sequencing of Bhargavaea cecembensis T14.</title>
        <authorList>
            <person name="Hong K.W."/>
        </authorList>
    </citation>
    <scope>NUCLEOTIDE SEQUENCE [LARGE SCALE GENOMIC DNA]</scope>
    <source>
        <strain evidence="2 3">T14</strain>
    </source>
</reference>
<evidence type="ECO:0000313" key="2">
    <source>
        <dbReference type="EMBL" id="KZE37206.1"/>
    </source>
</evidence>
<organism evidence="2 3">
    <name type="scientific">Bhargavaea cecembensis</name>
    <dbReference type="NCBI Taxonomy" id="394098"/>
    <lineage>
        <taxon>Bacteria</taxon>
        <taxon>Bacillati</taxon>
        <taxon>Bacillota</taxon>
        <taxon>Bacilli</taxon>
        <taxon>Bacillales</taxon>
        <taxon>Caryophanaceae</taxon>
        <taxon>Bhargavaea</taxon>
    </lineage>
</organism>
<dbReference type="Pfam" id="PF17428">
    <property type="entry name" value="DUF5412"/>
    <property type="match status" value="1"/>
</dbReference>
<dbReference type="EMBL" id="LQNT01000011">
    <property type="protein sequence ID" value="KZE37206.1"/>
    <property type="molecule type" value="Genomic_DNA"/>
</dbReference>
<proteinExistence type="predicted"/>
<evidence type="ECO:0000256" key="1">
    <source>
        <dbReference type="SAM" id="Phobius"/>
    </source>
</evidence>
<dbReference type="Proteomes" id="UP000076490">
    <property type="component" value="Unassembled WGS sequence"/>
</dbReference>
<dbReference type="InterPro" id="IPR035406">
    <property type="entry name" value="DUF5412"/>
</dbReference>
<keyword evidence="1" id="KW-0472">Membrane</keyword>
<dbReference type="OrthoDB" id="2357451at2"/>